<reference evidence="2 3" key="1">
    <citation type="submission" date="2017-06" db="EMBL/GenBank/DDBJ databases">
        <title>Complete Genome Sequence of the Soil Carbazole-Degrading Bacterium Nocardioides aromaticivorans IC177.</title>
        <authorList>
            <person name="Vejarano F."/>
            <person name="Suzuki-Minakuchi C."/>
            <person name="Ohtsubo Y."/>
            <person name="Tsuda M."/>
            <person name="Okada K."/>
            <person name="Nojiri H."/>
        </authorList>
    </citation>
    <scope>NUCLEOTIDE SEQUENCE [LARGE SCALE GENOMIC DNA]</scope>
    <source>
        <strain evidence="2 3">IC177</strain>
    </source>
</reference>
<dbReference type="EMBL" id="CP022295">
    <property type="protein sequence ID" value="QSR27494.1"/>
    <property type="molecule type" value="Genomic_DNA"/>
</dbReference>
<keyword evidence="1" id="KW-0732">Signal</keyword>
<sequence>MRRSALGVLALLVAVPTGLVSTAQPASAATVSVPSLAGLVADDVHGRVFIGNRDTGTVLATDYSGNLVDSAAGIDGVTDLALSPDSQVLYAASWTTHKVVALDPATLDEITRYTTATTHGPRHLAFAGGKVWFSYGDQWSGNLGSINPGTGAVTMNQYPNRVWGQAILDGASGKPDSLAVGETGLSTDSMAVLDVSGAAPVETAFHGGNYTLNDGIGDIDLVPGAAQVLVNGKEKQAYSDGGFTAAGAYAGGDQADISATGLVATATDSQVKVFKPGVPVPVNTFSGGADALAWAPDESKLFVLTRTGGYGTPYALGVLDAPAVAKPTLTVTAPSSSPRAQQLTVSGTIASAVPFAADPTLTVLRKDLEHPSGTALPDVQVAPDGSWSFPDTPTVGGSVTYVVSYAGDADHQSVTSQDSVAVSRTTPSLTLKPGTATYTYGKQVTFTAHLGTTYQNRTVQIWVDPAGSDRPRTLVRSGVVNSNGDIAATVTLSRNTAVSAVYAGDARIAPRTVSVAANTKVRISVAVTRQYKTAAIGSHRYYWFHKATSPLLTTSMTPYPGRQVRMDFQVHVNGTWQNADSAYFELGAGGKAPVVIETPNRVGIKARVRSSYIRGTSGDSVNTTTVGGWTYLYWTR</sequence>
<proteinExistence type="predicted"/>
<dbReference type="Gene3D" id="2.130.10.10">
    <property type="entry name" value="YVTN repeat-like/Quinoprotein amine dehydrogenase"/>
    <property type="match status" value="1"/>
</dbReference>
<dbReference type="SUPFAM" id="SSF63825">
    <property type="entry name" value="YWTD domain"/>
    <property type="match status" value="1"/>
</dbReference>
<evidence type="ECO:0000313" key="3">
    <source>
        <dbReference type="Proteomes" id="UP000662818"/>
    </source>
</evidence>
<feature type="chain" id="PRO_5046366115" description="Ig-like domain repeat protein" evidence="1">
    <location>
        <begin position="29"/>
        <end position="636"/>
    </location>
</feature>
<evidence type="ECO:0000256" key="1">
    <source>
        <dbReference type="SAM" id="SignalP"/>
    </source>
</evidence>
<gene>
    <name evidence="2" type="ORF">CFH99_17880</name>
</gene>
<accession>A0ABX7PND3</accession>
<dbReference type="InterPro" id="IPR015943">
    <property type="entry name" value="WD40/YVTN_repeat-like_dom_sf"/>
</dbReference>
<organism evidence="2 3">
    <name type="scientific">Nocardioides aromaticivorans</name>
    <dbReference type="NCBI Taxonomy" id="200618"/>
    <lineage>
        <taxon>Bacteria</taxon>
        <taxon>Bacillati</taxon>
        <taxon>Actinomycetota</taxon>
        <taxon>Actinomycetes</taxon>
        <taxon>Propionibacteriales</taxon>
        <taxon>Nocardioidaceae</taxon>
        <taxon>Nocardioides</taxon>
    </lineage>
</organism>
<dbReference type="Proteomes" id="UP000662818">
    <property type="component" value="Chromosome"/>
</dbReference>
<feature type="signal peptide" evidence="1">
    <location>
        <begin position="1"/>
        <end position="28"/>
    </location>
</feature>
<name>A0ABX7PND3_9ACTN</name>
<dbReference type="RefSeq" id="WP_207006446.1">
    <property type="nucleotide sequence ID" value="NZ_CP022295.1"/>
</dbReference>
<keyword evidence="3" id="KW-1185">Reference proteome</keyword>
<evidence type="ECO:0000313" key="2">
    <source>
        <dbReference type="EMBL" id="QSR27494.1"/>
    </source>
</evidence>
<evidence type="ECO:0008006" key="4">
    <source>
        <dbReference type="Google" id="ProtNLM"/>
    </source>
</evidence>
<protein>
    <recommendedName>
        <fullName evidence="4">Ig-like domain repeat protein</fullName>
    </recommendedName>
</protein>